<dbReference type="EMBL" id="BAAAVI010000041">
    <property type="protein sequence ID" value="GAA2887893.1"/>
    <property type="molecule type" value="Genomic_DNA"/>
</dbReference>
<dbReference type="Proteomes" id="UP001500831">
    <property type="component" value="Unassembled WGS sequence"/>
</dbReference>
<organism evidence="1 2">
    <name type="scientific">Streptosporangium fragile</name>
    <dbReference type="NCBI Taxonomy" id="46186"/>
    <lineage>
        <taxon>Bacteria</taxon>
        <taxon>Bacillati</taxon>
        <taxon>Actinomycetota</taxon>
        <taxon>Actinomycetes</taxon>
        <taxon>Streptosporangiales</taxon>
        <taxon>Streptosporangiaceae</taxon>
        <taxon>Streptosporangium</taxon>
    </lineage>
</organism>
<evidence type="ECO:0000313" key="1">
    <source>
        <dbReference type="EMBL" id="GAA2887893.1"/>
    </source>
</evidence>
<gene>
    <name evidence="1" type="ORF">GCM10010517_51820</name>
</gene>
<keyword evidence="2" id="KW-1185">Reference proteome</keyword>
<dbReference type="RefSeq" id="WP_344976727.1">
    <property type="nucleotide sequence ID" value="NZ_BAAAVI010000041.1"/>
</dbReference>
<evidence type="ECO:0000313" key="2">
    <source>
        <dbReference type="Proteomes" id="UP001500831"/>
    </source>
</evidence>
<proteinExistence type="predicted"/>
<protein>
    <submittedName>
        <fullName evidence="1">Uncharacterized protein</fullName>
    </submittedName>
</protein>
<sequence>MPVTFTVYVDPYGDIPFDHVVFAYRHDDGVEAWHFDPDSPEPLDSFEHHCVSTQYDEGTWGKEVRPVDPALLPDLDVRAVWEEDGRLLVLQHPPHNYLHPVTYYIGVSTPFEQLAEELAPQIRRAFGPRVDPAKWLWDFINGELAVYGEWPALASWRSPFEPDKPLGYLVTETAEDVIRRYFDPGWEQALEEEYHIYSTF</sequence>
<comment type="caution">
    <text evidence="1">The sequence shown here is derived from an EMBL/GenBank/DDBJ whole genome shotgun (WGS) entry which is preliminary data.</text>
</comment>
<accession>A0ABP6ILD3</accession>
<name>A0ABP6ILD3_9ACTN</name>
<reference evidence="2" key="1">
    <citation type="journal article" date="2019" name="Int. J. Syst. Evol. Microbiol.">
        <title>The Global Catalogue of Microorganisms (GCM) 10K type strain sequencing project: providing services to taxonomists for standard genome sequencing and annotation.</title>
        <authorList>
            <consortium name="The Broad Institute Genomics Platform"/>
            <consortium name="The Broad Institute Genome Sequencing Center for Infectious Disease"/>
            <person name="Wu L."/>
            <person name="Ma J."/>
        </authorList>
    </citation>
    <scope>NUCLEOTIDE SEQUENCE [LARGE SCALE GENOMIC DNA]</scope>
    <source>
        <strain evidence="2">JCM 6242</strain>
    </source>
</reference>